<evidence type="ECO:0000313" key="2">
    <source>
        <dbReference type="EMBL" id="KAL0413523.1"/>
    </source>
</evidence>
<comment type="caution">
    <text evidence="2">The sequence shown here is derived from an EMBL/GenBank/DDBJ whole genome shotgun (WGS) entry which is preliminary data.</text>
</comment>
<dbReference type="PANTHER" id="PTHR33116">
    <property type="entry name" value="REVERSE TRANSCRIPTASE ZINC-BINDING DOMAIN-CONTAINING PROTEIN-RELATED-RELATED"/>
    <property type="match status" value="1"/>
</dbReference>
<protein>
    <submittedName>
        <fullName evidence="2">Mitochondrial protein</fullName>
    </submittedName>
</protein>
<proteinExistence type="predicted"/>
<feature type="domain" description="Reverse transcriptase zinc-binding" evidence="1">
    <location>
        <begin position="323"/>
        <end position="415"/>
    </location>
</feature>
<sequence length="498" mass="56549">MVFCPANGETVQHVRGILDTYKLASGQEINLCKSSATFSRNTPVVLQQQLADLLGIRLENKHELYLGLPAMAFRSKKALFAALKDRIWRRIHGWHERTLSQAGKAVLIQGVVQAIPAYAMSCFHLPRSLLQQFQSLAADFFWHDGERRRIHWLAWDKLSLSKVEGALAENFFNLALLAKQLWRLLSRPESLVSKVLKAKYFPRSHLFDATLGSRPSYTWRSMLAALPLLRSGCRWRVGTGSSVRVWQDPWLPRGTSFRVITPPPLGTPLRVRDLILQHSREWDVELIQSLFWPDDSNVILQIPLSCVGVPDLLIWHYSTTGLFTVRSAYHLALSLAVPVGASTERWSRRMWQKIWQAHVPNKAKIFMWRAIRNILPTSTNLQKRIPLGTFCCPFCEHEAEQPLHTLLHCTFARQVVDFARSYLAAFQSQGARNPSLGMPFHASWTLLQLSSLRVYFSLVRRAGNSAADFLAKHALNLTGDGSWLPHGFASVLGDVFDE</sequence>
<dbReference type="InterPro" id="IPR026960">
    <property type="entry name" value="RVT-Znf"/>
</dbReference>
<reference evidence="2" key="2">
    <citation type="journal article" date="2024" name="Plant">
        <title>Genomic evolution and insights into agronomic trait innovations of Sesamum species.</title>
        <authorList>
            <person name="Miao H."/>
            <person name="Wang L."/>
            <person name="Qu L."/>
            <person name="Liu H."/>
            <person name="Sun Y."/>
            <person name="Le M."/>
            <person name="Wang Q."/>
            <person name="Wei S."/>
            <person name="Zheng Y."/>
            <person name="Lin W."/>
            <person name="Duan Y."/>
            <person name="Cao H."/>
            <person name="Xiong S."/>
            <person name="Wang X."/>
            <person name="Wei L."/>
            <person name="Li C."/>
            <person name="Ma Q."/>
            <person name="Ju M."/>
            <person name="Zhao R."/>
            <person name="Li G."/>
            <person name="Mu C."/>
            <person name="Tian Q."/>
            <person name="Mei H."/>
            <person name="Zhang T."/>
            <person name="Gao T."/>
            <person name="Zhang H."/>
        </authorList>
    </citation>
    <scope>NUCLEOTIDE SEQUENCE</scope>
    <source>
        <strain evidence="2">G02</strain>
    </source>
</reference>
<organism evidence="2">
    <name type="scientific">Sesamum radiatum</name>
    <name type="common">Black benniseed</name>
    <dbReference type="NCBI Taxonomy" id="300843"/>
    <lineage>
        <taxon>Eukaryota</taxon>
        <taxon>Viridiplantae</taxon>
        <taxon>Streptophyta</taxon>
        <taxon>Embryophyta</taxon>
        <taxon>Tracheophyta</taxon>
        <taxon>Spermatophyta</taxon>
        <taxon>Magnoliopsida</taxon>
        <taxon>eudicotyledons</taxon>
        <taxon>Gunneridae</taxon>
        <taxon>Pentapetalae</taxon>
        <taxon>asterids</taxon>
        <taxon>lamiids</taxon>
        <taxon>Lamiales</taxon>
        <taxon>Pedaliaceae</taxon>
        <taxon>Sesamum</taxon>
    </lineage>
</organism>
<dbReference type="Pfam" id="PF13966">
    <property type="entry name" value="zf-RVT"/>
    <property type="match status" value="1"/>
</dbReference>
<accession>A0AAW2UAB8</accession>
<evidence type="ECO:0000259" key="1">
    <source>
        <dbReference type="Pfam" id="PF13966"/>
    </source>
</evidence>
<dbReference type="PANTHER" id="PTHR33116:SF86">
    <property type="entry name" value="REVERSE TRANSCRIPTASE DOMAIN-CONTAINING PROTEIN"/>
    <property type="match status" value="1"/>
</dbReference>
<reference evidence="2" key="1">
    <citation type="submission" date="2020-06" db="EMBL/GenBank/DDBJ databases">
        <authorList>
            <person name="Li T."/>
            <person name="Hu X."/>
            <person name="Zhang T."/>
            <person name="Song X."/>
            <person name="Zhang H."/>
            <person name="Dai N."/>
            <person name="Sheng W."/>
            <person name="Hou X."/>
            <person name="Wei L."/>
        </authorList>
    </citation>
    <scope>NUCLEOTIDE SEQUENCE</scope>
    <source>
        <strain evidence="2">G02</strain>
        <tissue evidence="2">Leaf</tissue>
    </source>
</reference>
<name>A0AAW2UAB8_SESRA</name>
<dbReference type="AlphaFoldDB" id="A0AAW2UAB8"/>
<dbReference type="EMBL" id="JACGWJ010000006">
    <property type="protein sequence ID" value="KAL0413523.1"/>
    <property type="molecule type" value="Genomic_DNA"/>
</dbReference>
<gene>
    <name evidence="2" type="ORF">Sradi_1554000</name>
</gene>